<protein>
    <recommendedName>
        <fullName evidence="1">Aminotransferase</fullName>
        <ecNumber evidence="1">2.6.1.-</ecNumber>
    </recommendedName>
</protein>
<dbReference type="InterPro" id="IPR004839">
    <property type="entry name" value="Aminotransferase_I/II_large"/>
</dbReference>
<dbReference type="PRINTS" id="PR00753">
    <property type="entry name" value="ACCSYNTHASE"/>
</dbReference>
<keyword evidence="4" id="KW-1185">Reference proteome</keyword>
<dbReference type="RefSeq" id="WP_010898352.1">
    <property type="nucleotide sequence ID" value="NC_002570.2"/>
</dbReference>
<dbReference type="KEGG" id="bha:BH2195"/>
<dbReference type="EC" id="2.6.1.-" evidence="1"/>
<dbReference type="PANTHER" id="PTHR42691:SF1">
    <property type="entry name" value="ASPARTATE AMINOTRANSFERASE YHDR-RELATED"/>
    <property type="match status" value="1"/>
</dbReference>
<dbReference type="Pfam" id="PF00155">
    <property type="entry name" value="Aminotran_1_2"/>
    <property type="match status" value="1"/>
</dbReference>
<dbReference type="SUPFAM" id="SSF53383">
    <property type="entry name" value="PLP-dependent transferases"/>
    <property type="match status" value="1"/>
</dbReference>
<comment type="similarity">
    <text evidence="1">Belongs to the class-I pyridoxal-phosphate-dependent aminotransferase family.</text>
</comment>
<dbReference type="PROSITE" id="PS00105">
    <property type="entry name" value="AA_TRANSFER_CLASS_1"/>
    <property type="match status" value="1"/>
</dbReference>
<dbReference type="Gene3D" id="3.40.640.10">
    <property type="entry name" value="Type I PLP-dependent aspartate aminotransferase-like (Major domain)"/>
    <property type="match status" value="1"/>
</dbReference>
<comment type="cofactor">
    <cofactor evidence="1">
        <name>pyridoxal 5'-phosphate</name>
        <dbReference type="ChEBI" id="CHEBI:597326"/>
    </cofactor>
</comment>
<dbReference type="PANTHER" id="PTHR42691">
    <property type="entry name" value="ASPARTATE AMINOTRANSFERASE YHDR-RELATED"/>
    <property type="match status" value="1"/>
</dbReference>
<proteinExistence type="inferred from homology"/>
<evidence type="ECO:0000256" key="1">
    <source>
        <dbReference type="RuleBase" id="RU000481"/>
    </source>
</evidence>
<dbReference type="PIR" id="C83924">
    <property type="entry name" value="C83924"/>
</dbReference>
<keyword evidence="1 3" id="KW-0032">Aminotransferase</keyword>
<dbReference type="CDD" id="cd00609">
    <property type="entry name" value="AAT_like"/>
    <property type="match status" value="1"/>
</dbReference>
<feature type="domain" description="Aminotransferase class I/classII large" evidence="2">
    <location>
        <begin position="48"/>
        <end position="391"/>
    </location>
</feature>
<evidence type="ECO:0000259" key="2">
    <source>
        <dbReference type="Pfam" id="PF00155"/>
    </source>
</evidence>
<evidence type="ECO:0000313" key="4">
    <source>
        <dbReference type="Proteomes" id="UP000001258"/>
    </source>
</evidence>
<dbReference type="Proteomes" id="UP000001258">
    <property type="component" value="Chromosome"/>
</dbReference>
<dbReference type="STRING" id="272558.gene:10728093"/>
<name>Q9KAU1_HALH5</name>
<dbReference type="InterPro" id="IPR015424">
    <property type="entry name" value="PyrdxlP-dep_Trfase"/>
</dbReference>
<dbReference type="InterPro" id="IPR015421">
    <property type="entry name" value="PyrdxlP-dep_Trfase_major"/>
</dbReference>
<dbReference type="EMBL" id="BA000004">
    <property type="protein sequence ID" value="BAB05914.1"/>
    <property type="molecule type" value="Genomic_DNA"/>
</dbReference>
<evidence type="ECO:0000313" key="3">
    <source>
        <dbReference type="EMBL" id="BAB05914.1"/>
    </source>
</evidence>
<dbReference type="AlphaFoldDB" id="Q9KAU1"/>
<dbReference type="NCBIfam" id="NF005305">
    <property type="entry name" value="PRK06836.1"/>
    <property type="match status" value="1"/>
</dbReference>
<gene>
    <name evidence="3" type="ordered locus">BH2195</name>
</gene>
<dbReference type="eggNOG" id="COG0436">
    <property type="taxonomic scope" value="Bacteria"/>
</dbReference>
<keyword evidence="1 3" id="KW-0808">Transferase</keyword>
<reference evidence="3 4" key="1">
    <citation type="journal article" date="2000" name="Nucleic Acids Res.">
        <title>Complete genome sequence of the alkaliphilic bacterium Bacillus halodurans and genomic sequence comparison with Bacillus subtilis.</title>
        <authorList>
            <person name="Takami H."/>
            <person name="Nakasone K."/>
            <person name="Takaki Y."/>
            <person name="Maeno G."/>
            <person name="Sasaki R."/>
            <person name="Masui N."/>
            <person name="Fuji F."/>
            <person name="Hirama C."/>
            <person name="Nakamura Y."/>
            <person name="Ogasawara N."/>
            <person name="Kuhara S."/>
            <person name="Horikoshi K."/>
        </authorList>
    </citation>
    <scope>NUCLEOTIDE SEQUENCE [LARGE SCALE GENOMIC DNA]</scope>
    <source>
        <strain evidence="4">ATCC BAA-125 / DSM 18197 / FERM 7344 / JCM 9153 / C-125</strain>
    </source>
</reference>
<sequence length="403" mass="45287">MNERISKGSAYMIAKEIEQNLTQSSWIRKMFEEGQRLKSIHGTENVFDFSLGNPIIDPPASYFEQLRAYANAPIQGGHSYIPNQGLPEARQKVAEHMNGRFNTNITAQTVTMTSGAAGALNVALKSIMNPGDEVIIFTPYFAEYKFYVGNANGVAVYCPLAEDFTFDFNELEKAISPKTKAIILNNPHNPTGQLIPQSDLERLNQYLVAKEQEWGTEIHVLYDDPYSQLIYDGNVPNPFAAIERLFYISSFSKDLGLAGERLGYLAIRPDFPSVEQYMAAFVFANRTLGFGNATVTVQRMISKMDTLTQEQHEYKKRRDAMVQVLEDAGFEFVYPKGGFFIFPKSPIADDTKFCQVAAEEFQLLVVPGIGFGRAGHFRLSYSVSMEQIERSAPVLKKLKSYFS</sequence>
<dbReference type="InterPro" id="IPR004838">
    <property type="entry name" value="NHTrfase_class1_PyrdxlP-BS"/>
</dbReference>
<organism evidence="3 4">
    <name type="scientific">Halalkalibacterium halodurans (strain ATCC BAA-125 / DSM 18197 / FERM 7344 / JCM 9153 / C-125)</name>
    <name type="common">Bacillus halodurans</name>
    <dbReference type="NCBI Taxonomy" id="272558"/>
    <lineage>
        <taxon>Bacteria</taxon>
        <taxon>Bacillati</taxon>
        <taxon>Bacillota</taxon>
        <taxon>Bacilli</taxon>
        <taxon>Bacillales</taxon>
        <taxon>Bacillaceae</taxon>
        <taxon>Halalkalibacterium (ex Joshi et al. 2022)</taxon>
    </lineage>
</organism>
<accession>Q9KAU1</accession>
<dbReference type="GO" id="GO:0030170">
    <property type="term" value="F:pyridoxal phosphate binding"/>
    <property type="evidence" value="ECO:0007669"/>
    <property type="project" value="InterPro"/>
</dbReference>
<dbReference type="GO" id="GO:0008483">
    <property type="term" value="F:transaminase activity"/>
    <property type="evidence" value="ECO:0007669"/>
    <property type="project" value="UniProtKB-KW"/>
</dbReference>
<dbReference type="HOGENOM" id="CLU_017584_4_3_9"/>